<sequence length="71" mass="8039">MSTRPCIVDDGLWTLIEPLLLPERPPGPRPVPGRPRRQGIPHVLHRDITRQLLAPEMGFGSGPACRRRLER</sequence>
<gene>
    <name evidence="1" type="ORF">PV662_16440</name>
</gene>
<dbReference type="Proteomes" id="UP001271274">
    <property type="component" value="Unassembled WGS sequence"/>
</dbReference>
<dbReference type="EMBL" id="JARAYU010000004">
    <property type="protein sequence ID" value="MDX3701321.1"/>
    <property type="molecule type" value="Genomic_DNA"/>
</dbReference>
<protein>
    <recommendedName>
        <fullName evidence="3">Transposase</fullName>
    </recommendedName>
</protein>
<evidence type="ECO:0000313" key="2">
    <source>
        <dbReference type="Proteomes" id="UP001271274"/>
    </source>
</evidence>
<reference evidence="1 2" key="1">
    <citation type="journal article" date="2023" name="Microb. Genom.">
        <title>Mesoterricola silvestris gen. nov., sp. nov., Mesoterricola sediminis sp. nov., Geothrix oryzae sp. nov., Geothrix edaphica sp. nov., Geothrix rubra sp. nov., and Geothrix limicola sp. nov., six novel members of Acidobacteriota isolated from soils.</title>
        <authorList>
            <person name="Weisberg A.J."/>
            <person name="Pearce E."/>
            <person name="Kramer C.G."/>
            <person name="Chang J.H."/>
            <person name="Clarke C.R."/>
        </authorList>
    </citation>
    <scope>NUCLEOTIDE SEQUENCE [LARGE SCALE GENOMIC DNA]</scope>
    <source>
        <strain evidence="1 2">ID09-01A</strain>
    </source>
</reference>
<proteinExistence type="predicted"/>
<organism evidence="1 2">
    <name type="scientific">Streptomyces europaeiscabiei</name>
    <dbReference type="NCBI Taxonomy" id="146819"/>
    <lineage>
        <taxon>Bacteria</taxon>
        <taxon>Bacillati</taxon>
        <taxon>Actinomycetota</taxon>
        <taxon>Actinomycetes</taxon>
        <taxon>Kitasatosporales</taxon>
        <taxon>Streptomycetaceae</taxon>
        <taxon>Streptomyces</taxon>
    </lineage>
</organism>
<evidence type="ECO:0000313" key="1">
    <source>
        <dbReference type="EMBL" id="MDX3701321.1"/>
    </source>
</evidence>
<accession>A0ABU4NF13</accession>
<evidence type="ECO:0008006" key="3">
    <source>
        <dbReference type="Google" id="ProtNLM"/>
    </source>
</evidence>
<dbReference type="RefSeq" id="WP_159015111.1">
    <property type="nucleotide sequence ID" value="NZ_JARAUR010000018.1"/>
</dbReference>
<name>A0ABU4NF13_9ACTN</name>
<keyword evidence="2" id="KW-1185">Reference proteome</keyword>
<comment type="caution">
    <text evidence="1">The sequence shown here is derived from an EMBL/GenBank/DDBJ whole genome shotgun (WGS) entry which is preliminary data.</text>
</comment>